<accession>A0AAV9WT39</accession>
<dbReference type="AlphaFoldDB" id="A0AAV9WT39"/>
<evidence type="ECO:0000313" key="1">
    <source>
        <dbReference type="EMBL" id="KAK6512645.1"/>
    </source>
</evidence>
<sequence>MPKVDIELPKMRFTTDNILKPWFKMLGLSRQSPPTWYRDRIREELLERRVAKTRLHKLSETSDVFFAISRARYDGFPIRQPPPFNPSHLHVYAYMLAKYSSRWGFYRAAAAICGADRYDVVREVVNPSKDHKLDEVSSRHNIDQQEFRRAGRRLRKFWPLLP</sequence>
<comment type="caution">
    <text evidence="1">The sequence shown here is derived from an EMBL/GenBank/DDBJ whole genome shotgun (WGS) entry which is preliminary data.</text>
</comment>
<gene>
    <name evidence="1" type="ORF">TWF481_001527</name>
</gene>
<reference evidence="1 2" key="1">
    <citation type="submission" date="2023-08" db="EMBL/GenBank/DDBJ databases">
        <authorList>
            <person name="Palmer J.M."/>
        </authorList>
    </citation>
    <scope>NUCLEOTIDE SEQUENCE [LARGE SCALE GENOMIC DNA]</scope>
    <source>
        <strain evidence="1 2">TWF481</strain>
    </source>
</reference>
<keyword evidence="2" id="KW-1185">Reference proteome</keyword>
<proteinExistence type="predicted"/>
<dbReference type="EMBL" id="JAVHJL010000001">
    <property type="protein sequence ID" value="KAK6512645.1"/>
    <property type="molecule type" value="Genomic_DNA"/>
</dbReference>
<name>A0AAV9WT39_9PEZI</name>
<protein>
    <submittedName>
        <fullName evidence="1">Uncharacterized protein</fullName>
    </submittedName>
</protein>
<dbReference type="Proteomes" id="UP001370758">
    <property type="component" value="Unassembled WGS sequence"/>
</dbReference>
<evidence type="ECO:0000313" key="2">
    <source>
        <dbReference type="Proteomes" id="UP001370758"/>
    </source>
</evidence>
<organism evidence="1 2">
    <name type="scientific">Arthrobotrys musiformis</name>
    <dbReference type="NCBI Taxonomy" id="47236"/>
    <lineage>
        <taxon>Eukaryota</taxon>
        <taxon>Fungi</taxon>
        <taxon>Dikarya</taxon>
        <taxon>Ascomycota</taxon>
        <taxon>Pezizomycotina</taxon>
        <taxon>Orbiliomycetes</taxon>
        <taxon>Orbiliales</taxon>
        <taxon>Orbiliaceae</taxon>
        <taxon>Arthrobotrys</taxon>
    </lineage>
</organism>